<keyword evidence="8 12" id="KW-1133">Transmembrane helix</keyword>
<evidence type="ECO:0000313" key="14">
    <source>
        <dbReference type="Proteomes" id="UP000585474"/>
    </source>
</evidence>
<feature type="transmembrane region" description="Helical" evidence="12">
    <location>
        <begin position="50"/>
        <end position="73"/>
    </location>
</feature>
<evidence type="ECO:0000256" key="7">
    <source>
        <dbReference type="ARBA" id="ARBA00022824"/>
    </source>
</evidence>
<reference evidence="13 14" key="1">
    <citation type="submission" date="2019-07" db="EMBL/GenBank/DDBJ databases">
        <title>De Novo Assembly of kiwifruit Actinidia rufa.</title>
        <authorList>
            <person name="Sugita-Konishi S."/>
            <person name="Sato K."/>
            <person name="Mori E."/>
            <person name="Abe Y."/>
            <person name="Kisaki G."/>
            <person name="Hamano K."/>
            <person name="Suezawa K."/>
            <person name="Otani M."/>
            <person name="Fukuda T."/>
            <person name="Manabe T."/>
            <person name="Gomi K."/>
            <person name="Tabuchi M."/>
            <person name="Akimitsu K."/>
            <person name="Kataoka I."/>
        </authorList>
    </citation>
    <scope>NUCLEOTIDE SEQUENCE [LARGE SCALE GENOMIC DNA]</scope>
    <source>
        <strain evidence="14">cv. Fuchu</strain>
    </source>
</reference>
<feature type="transmembrane region" description="Helical" evidence="12">
    <location>
        <begin position="20"/>
        <end position="38"/>
    </location>
</feature>
<sequence>MTESSREAWSQKGYVNQFSPSSVSVTLSVVTAWYWFSDSLRTRSISLWKALKYCIGTALLCIGLTVLVDTIMWRKLLWPEFEVLWFNSVLNRSSEWGICVCSPGADKSTKAVS</sequence>
<keyword evidence="4 12" id="KW-0328">Glycosyltransferase</keyword>
<comment type="pathway">
    <text evidence="2">Protein modification; protein glycosylation.</text>
</comment>
<dbReference type="GO" id="GO:0052917">
    <property type="term" value="F:dol-P-Man:Man(7)GlcNAc(2)-PP-Dol alpha-1,6-mannosyltransferase activity"/>
    <property type="evidence" value="ECO:0007669"/>
    <property type="project" value="UniProtKB-EC"/>
</dbReference>
<dbReference type="AlphaFoldDB" id="A0A7J0F0N7"/>
<evidence type="ECO:0000256" key="10">
    <source>
        <dbReference type="ARBA" id="ARBA00044721"/>
    </source>
</evidence>
<comment type="function">
    <text evidence="10">Mannosyltransferase that operates in the biosynthetic pathway of dolichol-linked oligosaccharides, the glycan precursors employed in protein asparagine (N)-glycosylation. The assembly of dolichol-linked oligosaccharides begins on the cytosolic side of the endoplasmic reticulum membrane and finishes in its lumen. The sequential addition of sugars to dolichol pyrophosphate produces dolichol-linked oligosaccharides containing fourteen sugars, including two GlcNAcs, nine mannoses and three glucoses. Once assembled, the oligosaccharide is transferred from the lipid to nascent proteins by oligosaccharyltransferases. In the lumen of the endoplasmic reticulum, adds the eighth mannose residue in an alpha-1,6 linkage onto Man(7)GlcNAc(2)-PP-dolichol to produce Man(8)GlcNAc(2)-PP-dolichol.</text>
</comment>
<accession>A0A7J0F0N7</accession>
<keyword evidence="6 12" id="KW-0812">Transmembrane</keyword>
<dbReference type="GO" id="GO:0005789">
    <property type="term" value="C:endoplasmic reticulum membrane"/>
    <property type="evidence" value="ECO:0007669"/>
    <property type="project" value="UniProtKB-SubCell"/>
</dbReference>
<dbReference type="EMBL" id="BJWL01000008">
    <property type="protein sequence ID" value="GFY92036.1"/>
    <property type="molecule type" value="Genomic_DNA"/>
</dbReference>
<dbReference type="PANTHER" id="PTHR22760">
    <property type="entry name" value="GLYCOSYLTRANSFERASE"/>
    <property type="match status" value="1"/>
</dbReference>
<evidence type="ECO:0000256" key="8">
    <source>
        <dbReference type="ARBA" id="ARBA00022989"/>
    </source>
</evidence>
<gene>
    <name evidence="13" type="ORF">Acr_08g0004320</name>
</gene>
<evidence type="ECO:0000256" key="2">
    <source>
        <dbReference type="ARBA" id="ARBA00004922"/>
    </source>
</evidence>
<dbReference type="Pfam" id="PF03901">
    <property type="entry name" value="Glyco_transf_22"/>
    <property type="match status" value="1"/>
</dbReference>
<keyword evidence="7 12" id="KW-0256">Endoplasmic reticulum</keyword>
<dbReference type="EC" id="2.4.1.-" evidence="12"/>
<dbReference type="InterPro" id="IPR005599">
    <property type="entry name" value="GPI_mannosylTrfase"/>
</dbReference>
<dbReference type="PANTHER" id="PTHR22760:SF1">
    <property type="entry name" value="DOL-P-MAN:MAN(7)GLCNAC(2)-PP-DOL ALPHA-1,6-MANNOSYLTRANSFERASE"/>
    <property type="match status" value="1"/>
</dbReference>
<comment type="caution">
    <text evidence="12">Lacks conserved residue(s) required for the propagation of feature annotation.</text>
</comment>
<keyword evidence="5" id="KW-0808">Transferase</keyword>
<keyword evidence="14" id="KW-1185">Reference proteome</keyword>
<evidence type="ECO:0000256" key="3">
    <source>
        <dbReference type="ARBA" id="ARBA00007063"/>
    </source>
</evidence>
<evidence type="ECO:0000256" key="11">
    <source>
        <dbReference type="ARBA" id="ARBA00048899"/>
    </source>
</evidence>
<evidence type="ECO:0000256" key="5">
    <source>
        <dbReference type="ARBA" id="ARBA00022679"/>
    </source>
</evidence>
<dbReference type="GO" id="GO:0006487">
    <property type="term" value="P:protein N-linked glycosylation"/>
    <property type="evidence" value="ECO:0007669"/>
    <property type="project" value="TreeGrafter"/>
</dbReference>
<keyword evidence="9 12" id="KW-0472">Membrane</keyword>
<dbReference type="Proteomes" id="UP000585474">
    <property type="component" value="Unassembled WGS sequence"/>
</dbReference>
<evidence type="ECO:0000256" key="4">
    <source>
        <dbReference type="ARBA" id="ARBA00022676"/>
    </source>
</evidence>
<evidence type="ECO:0000256" key="6">
    <source>
        <dbReference type="ARBA" id="ARBA00022692"/>
    </source>
</evidence>
<evidence type="ECO:0000256" key="1">
    <source>
        <dbReference type="ARBA" id="ARBA00004477"/>
    </source>
</evidence>
<proteinExistence type="inferred from homology"/>
<name>A0A7J0F0N7_9ERIC</name>
<organism evidence="13 14">
    <name type="scientific">Actinidia rufa</name>
    <dbReference type="NCBI Taxonomy" id="165716"/>
    <lineage>
        <taxon>Eukaryota</taxon>
        <taxon>Viridiplantae</taxon>
        <taxon>Streptophyta</taxon>
        <taxon>Embryophyta</taxon>
        <taxon>Tracheophyta</taxon>
        <taxon>Spermatophyta</taxon>
        <taxon>Magnoliopsida</taxon>
        <taxon>eudicotyledons</taxon>
        <taxon>Gunneridae</taxon>
        <taxon>Pentapetalae</taxon>
        <taxon>asterids</taxon>
        <taxon>Ericales</taxon>
        <taxon>Actinidiaceae</taxon>
        <taxon>Actinidia</taxon>
    </lineage>
</organism>
<evidence type="ECO:0000313" key="13">
    <source>
        <dbReference type="EMBL" id="GFY92036.1"/>
    </source>
</evidence>
<comment type="catalytic activity">
    <reaction evidence="11">
        <text>an alpha-D-Man-(1-&gt;2)-alpha-D-Man-(1-&gt;2)-alpha-D-Man-(1-&gt;3)-[alpha-D-Man-(1-&gt;2)-alpha-D-Man-(1-&gt;3)-alpha-D-Man-(1-&gt;6)]-beta-D-Man-(1-&gt;4)-beta-D-GlcNAc-(1-&gt;4)-alpha-D-GlcNAc-diphospho-di-trans,poly-cis-dolichol + a di-trans,poly-cis-dolichyl beta-D-mannosyl phosphate = an alpha-D-Man-(1-&gt;2)-alpha-D-Man-(1-&gt;2)-alpha-D-Man-(1-&gt;3)-[alpha-D-Man-(1-&gt;2)-alpha-D-Man-(1-&gt;3)-[alpha-D-Man-(1-&gt;6)]-alpha-D-Man-(1-&gt;6)]-beta-D-Man-(1-&gt;4)-beta-D-GlcNAc-(1-&gt;4)-alpha-D-GlcNAc-diphospho-di-trans,poly-cis-dolichol + a di-trans,poly-cis-dolichyl phosphate + H(+)</text>
        <dbReference type="Rhea" id="RHEA:29535"/>
        <dbReference type="Rhea" id="RHEA-COMP:19498"/>
        <dbReference type="Rhea" id="RHEA-COMP:19501"/>
        <dbReference type="Rhea" id="RHEA-COMP:19518"/>
        <dbReference type="Rhea" id="RHEA-COMP:19519"/>
        <dbReference type="ChEBI" id="CHEBI:15378"/>
        <dbReference type="ChEBI" id="CHEBI:57683"/>
        <dbReference type="ChEBI" id="CHEBI:58211"/>
        <dbReference type="ChEBI" id="CHEBI:132517"/>
        <dbReference type="ChEBI" id="CHEBI:132519"/>
        <dbReference type="EC" id="2.4.1.260"/>
    </reaction>
    <physiologicalReaction direction="left-to-right" evidence="11">
        <dbReference type="Rhea" id="RHEA:29536"/>
    </physiologicalReaction>
</comment>
<comment type="similarity">
    <text evidence="3 12">Belongs to the glycosyltransferase 22 family.</text>
</comment>
<dbReference type="OrthoDB" id="19039at2759"/>
<evidence type="ECO:0000256" key="12">
    <source>
        <dbReference type="RuleBase" id="RU363075"/>
    </source>
</evidence>
<protein>
    <recommendedName>
        <fullName evidence="12">Mannosyltransferase</fullName>
        <ecNumber evidence="12">2.4.1.-</ecNumber>
    </recommendedName>
</protein>
<comment type="subcellular location">
    <subcellularLocation>
        <location evidence="1 12">Endoplasmic reticulum membrane</location>
        <topology evidence="1 12">Multi-pass membrane protein</topology>
    </subcellularLocation>
</comment>
<comment type="caution">
    <text evidence="13">The sequence shown here is derived from an EMBL/GenBank/DDBJ whole genome shotgun (WGS) entry which is preliminary data.</text>
</comment>
<evidence type="ECO:0000256" key="9">
    <source>
        <dbReference type="ARBA" id="ARBA00023136"/>
    </source>
</evidence>